<feature type="compositionally biased region" description="Basic and acidic residues" evidence="1">
    <location>
        <begin position="286"/>
        <end position="297"/>
    </location>
</feature>
<dbReference type="HOGENOM" id="CLU_778332_0_0_6"/>
<dbReference type="EMBL" id="AE003849">
    <property type="protein sequence ID" value="AAF84576.1"/>
    <property type="molecule type" value="Genomic_DNA"/>
</dbReference>
<dbReference type="AlphaFoldDB" id="Q9PCL1"/>
<evidence type="ECO:0000256" key="1">
    <source>
        <dbReference type="SAM" id="MobiDB-lite"/>
    </source>
</evidence>
<dbReference type="STRING" id="160492.XF_1767"/>
<dbReference type="PIR" id="H82639">
    <property type="entry name" value="H82639"/>
</dbReference>
<dbReference type="Proteomes" id="UP000000812">
    <property type="component" value="Chromosome"/>
</dbReference>
<reference evidence="2 3" key="1">
    <citation type="journal article" date="2000" name="Nature">
        <title>The genome sequence of the plant pathogen Xylella fastidiosa.</title>
        <authorList>
            <person name="Simpson A.J."/>
            <person name="Reinach F.C."/>
            <person name="Arruda P."/>
            <person name="Abreu F.A."/>
            <person name="Acencio M."/>
            <person name="Alvarenga R."/>
            <person name="Alves L.M."/>
            <person name="Araya J.E."/>
            <person name="Baia G.S."/>
            <person name="Baptista C.S."/>
            <person name="Barros M.H."/>
            <person name="Bonaccorsi E.D."/>
            <person name="Bordin S."/>
            <person name="Bove J.M."/>
            <person name="Briones M.R."/>
            <person name="Bueno M.R."/>
            <person name="Camargo A.A."/>
            <person name="Camargo L.E."/>
            <person name="Carraro D.M."/>
            <person name="Carrer H."/>
            <person name="Colauto N.B."/>
            <person name="Colombo C."/>
            <person name="Costa F.F."/>
            <person name="Costa M.C."/>
            <person name="Costa-Neto C.M."/>
            <person name="Coutinho L.L."/>
            <person name="Cristofani M."/>
            <person name="Dias-Neto E."/>
            <person name="Docena C."/>
            <person name="El-Dorry H."/>
            <person name="Facincani A.P."/>
            <person name="Ferreira A.J."/>
            <person name="Ferreira V.C."/>
            <person name="Ferro J.A."/>
            <person name="Fraga J.S."/>
            <person name="Franca S.C."/>
            <person name="Franco M.C."/>
            <person name="Frohme M."/>
            <person name="Furlan L.R."/>
            <person name="Garnier M."/>
            <person name="Goldman G.H."/>
            <person name="Goldman M.H."/>
            <person name="Gomes S.L."/>
            <person name="Gruber A."/>
            <person name="Ho P.L."/>
            <person name="Hoheisel J.D."/>
            <person name="Junqueira M.L."/>
            <person name="Kemper E.L."/>
            <person name="Kitajima J.P."/>
            <person name="Krieger J.E."/>
            <person name="Kuramae E.E."/>
            <person name="Laigret F."/>
            <person name="Lambais M.R."/>
            <person name="Leite L.C."/>
            <person name="Lemos E.G."/>
            <person name="Lemos M.V."/>
            <person name="Lopes S.A."/>
            <person name="Lopes C.R."/>
            <person name="Machado J.A."/>
            <person name="Machado M.A."/>
            <person name="Madeira A.M."/>
            <person name="Madeira H.M."/>
            <person name="Marino C.L."/>
            <person name="Marques M.V."/>
            <person name="Martins E.A."/>
            <person name="Martins E.M."/>
            <person name="Matsukuma A.Y."/>
            <person name="Menck C.F."/>
            <person name="Miracca E.C."/>
            <person name="Miyaki C.Y."/>
            <person name="Monteriro-Vitorello C.B."/>
            <person name="Moon D.H."/>
            <person name="Nagai M.A."/>
            <person name="Nascimento A.L."/>
            <person name="Netto L.E."/>
            <person name="Nhani A.Jr."/>
            <person name="Nobrega F.G."/>
            <person name="Nunes L.R."/>
            <person name="Oliveira M.A."/>
            <person name="de Oliveira M.C."/>
            <person name="de Oliveira R.C."/>
            <person name="Palmieri D.A."/>
            <person name="Paris A."/>
            <person name="Peixoto B.R."/>
            <person name="Pereira G.A."/>
            <person name="Pereira H.A.Jr."/>
            <person name="Pesquero J.B."/>
            <person name="Quaggio R.B."/>
            <person name="Roberto P.G."/>
            <person name="Rodrigues V."/>
            <person name="de M Rosa A.J."/>
            <person name="de Rosa V.E.Jr."/>
            <person name="de Sa R.G."/>
            <person name="Santelli R.V."/>
            <person name="Sawasaki H.E."/>
            <person name="da Silva A.C."/>
            <person name="da Silva A.M."/>
            <person name="da Silva F.R."/>
            <person name="da Silva W.A.Jr."/>
            <person name="da Silveira J.F."/>
            <person name="Silvestri M.L."/>
            <person name="Siqueira W.J."/>
            <person name="de Souza A.A."/>
            <person name="de Souza A.P."/>
            <person name="Terenzi M.F."/>
            <person name="Truffi D."/>
            <person name="Tsai S.M."/>
            <person name="Tsuhako M.H."/>
            <person name="Vallada H."/>
            <person name="Van Sluys M.A."/>
            <person name="Verjovski-Almeida S."/>
            <person name="Vettore A.L."/>
            <person name="Zago M.A."/>
            <person name="Zatz M."/>
            <person name="Meidanis J."/>
            <person name="Setubal J.C."/>
        </authorList>
    </citation>
    <scope>NUCLEOTIDE SEQUENCE [LARGE SCALE GENOMIC DNA]</scope>
    <source>
        <strain evidence="2 3">9a5c</strain>
    </source>
</reference>
<sequence length="356" mass="38144">MYCSSVTFSIHVTFLPSTVPVTARCVIAVPDAAPCQCLTPGGHQTTSPGRMTCTGLPHSCTSPTPEVTTRRCPAGWVCQAERAPGSKLTRPPEALMFLSAGQTGSTRTRPVKNSAGPVAEACSPARVICCALSAAPAWGSAARAKPLFKKAAHKATLRRERMGCPFLVVGGVRSAARRPGEVLLVGDVLQPLDVLAIERFLDRDVGHGRVGRGAVPVPVARRAPDDVAGADFDDRLAFALRPAAARGDDQRLPQRVRVPGRARARLEGDGGAGHAGRRRRGVQRVDANRAGEPLDRSFDGRLRSSAFEFHGGSFQGWGLGCEQPRSQRRSTRERAKTAGNIVRMKLYGVPHWLRRS</sequence>
<organism evidence="2 3">
    <name type="scientific">Xylella fastidiosa (strain 9a5c)</name>
    <dbReference type="NCBI Taxonomy" id="160492"/>
    <lineage>
        <taxon>Bacteria</taxon>
        <taxon>Pseudomonadati</taxon>
        <taxon>Pseudomonadota</taxon>
        <taxon>Gammaproteobacteria</taxon>
        <taxon>Lysobacterales</taxon>
        <taxon>Lysobacteraceae</taxon>
        <taxon>Xylella</taxon>
    </lineage>
</organism>
<protein>
    <submittedName>
        <fullName evidence="2">Uncharacterized protein</fullName>
    </submittedName>
</protein>
<proteinExistence type="predicted"/>
<dbReference type="eggNOG" id="ENOG502ZD07">
    <property type="taxonomic scope" value="Bacteria"/>
</dbReference>
<evidence type="ECO:0000313" key="3">
    <source>
        <dbReference type="Proteomes" id="UP000000812"/>
    </source>
</evidence>
<evidence type="ECO:0000313" key="2">
    <source>
        <dbReference type="EMBL" id="AAF84576.1"/>
    </source>
</evidence>
<dbReference type="KEGG" id="xfa:XF_1767"/>
<feature type="region of interest" description="Disordered" evidence="1">
    <location>
        <begin position="259"/>
        <end position="297"/>
    </location>
</feature>
<name>Q9PCL1_XYLFA</name>
<gene>
    <name evidence="2" type="ordered locus">XF_1767</name>
</gene>
<accession>Q9PCL1</accession>